<dbReference type="SUPFAM" id="SSF49785">
    <property type="entry name" value="Galactose-binding domain-like"/>
    <property type="match status" value="1"/>
</dbReference>
<organism evidence="3 4">
    <name type="scientific">Phellinidium pouzarii</name>
    <dbReference type="NCBI Taxonomy" id="167371"/>
    <lineage>
        <taxon>Eukaryota</taxon>
        <taxon>Fungi</taxon>
        <taxon>Dikarya</taxon>
        <taxon>Basidiomycota</taxon>
        <taxon>Agaricomycotina</taxon>
        <taxon>Agaricomycetes</taxon>
        <taxon>Hymenochaetales</taxon>
        <taxon>Hymenochaetaceae</taxon>
        <taxon>Phellinidium</taxon>
    </lineage>
</organism>
<name>A0A4S4LAF2_9AGAM</name>
<dbReference type="InterPro" id="IPR045099">
    <property type="entry name" value="PITH1-like"/>
</dbReference>
<dbReference type="EMBL" id="SGPK01000093">
    <property type="protein sequence ID" value="THH08614.1"/>
    <property type="molecule type" value="Genomic_DNA"/>
</dbReference>
<dbReference type="InterPro" id="IPR037047">
    <property type="entry name" value="PITH_dom_sf"/>
</dbReference>
<dbReference type="InterPro" id="IPR008979">
    <property type="entry name" value="Galactose-bd-like_sf"/>
</dbReference>
<dbReference type="Proteomes" id="UP000308199">
    <property type="component" value="Unassembled WGS sequence"/>
</dbReference>
<reference evidence="3 4" key="1">
    <citation type="submission" date="2019-02" db="EMBL/GenBank/DDBJ databases">
        <title>Genome sequencing of the rare red list fungi Phellinidium pouzarii.</title>
        <authorList>
            <person name="Buettner E."/>
            <person name="Kellner H."/>
        </authorList>
    </citation>
    <scope>NUCLEOTIDE SEQUENCE [LARGE SCALE GENOMIC DNA]</scope>
    <source>
        <strain evidence="3 4">DSM 108285</strain>
    </source>
</reference>
<dbReference type="InterPro" id="IPR010400">
    <property type="entry name" value="PITH_dom"/>
</dbReference>
<gene>
    <name evidence="3" type="ORF">EW145_g2581</name>
</gene>
<dbReference type="AlphaFoldDB" id="A0A4S4LAF2"/>
<evidence type="ECO:0000313" key="3">
    <source>
        <dbReference type="EMBL" id="THH08614.1"/>
    </source>
</evidence>
<comment type="caution">
    <text evidence="3">The sequence shown here is derived from an EMBL/GenBank/DDBJ whole genome shotgun (WGS) entry which is preliminary data.</text>
</comment>
<dbReference type="Gene3D" id="2.60.120.470">
    <property type="entry name" value="PITH domain"/>
    <property type="match status" value="1"/>
</dbReference>
<dbReference type="PANTHER" id="PTHR12175:SF5">
    <property type="entry name" value="OS03G0795500 PROTEIN"/>
    <property type="match status" value="1"/>
</dbReference>
<protein>
    <recommendedName>
        <fullName evidence="2">PITH domain-containing protein</fullName>
    </recommendedName>
</protein>
<dbReference type="PROSITE" id="PS51532">
    <property type="entry name" value="PITH"/>
    <property type="match status" value="1"/>
</dbReference>
<dbReference type="PANTHER" id="PTHR12175">
    <property type="entry name" value="AD039 HT014 THIOREDOXIN FAMILY TRP26"/>
    <property type="match status" value="1"/>
</dbReference>
<sequence>MSASTIMSSNDAHKASDISLRNHLDPSQVNCLNEAAEHPLKSILSKDEPAADAYLESDADAQLLINVYFNQTTRVRSMVIHTKEPNLSHAPKSIKLFINKHAIGFEDVEAGEEQTLELSEDDVSQGKPIALHFVKFKSVNSLHLFVESNQGEGEEEATRIDRIDFFGGLNECVSISPPHSLFL</sequence>
<accession>A0A4S4LAF2</accession>
<evidence type="ECO:0000313" key="4">
    <source>
        <dbReference type="Proteomes" id="UP000308199"/>
    </source>
</evidence>
<feature type="domain" description="PITH" evidence="2">
    <location>
        <begin position="9"/>
        <end position="183"/>
    </location>
</feature>
<keyword evidence="4" id="KW-1185">Reference proteome</keyword>
<proteinExistence type="inferred from homology"/>
<dbReference type="OrthoDB" id="10263751at2759"/>
<dbReference type="GO" id="GO:0005737">
    <property type="term" value="C:cytoplasm"/>
    <property type="evidence" value="ECO:0007669"/>
    <property type="project" value="UniProtKB-ARBA"/>
</dbReference>
<evidence type="ECO:0000259" key="2">
    <source>
        <dbReference type="PROSITE" id="PS51532"/>
    </source>
</evidence>
<comment type="similarity">
    <text evidence="1">Belongs to the PITHD1 family.</text>
</comment>
<dbReference type="Pfam" id="PF06201">
    <property type="entry name" value="PITH"/>
    <property type="match status" value="1"/>
</dbReference>
<evidence type="ECO:0000256" key="1">
    <source>
        <dbReference type="ARBA" id="ARBA00025788"/>
    </source>
</evidence>